<evidence type="ECO:0000256" key="1">
    <source>
        <dbReference type="ARBA" id="ARBA00004651"/>
    </source>
</evidence>
<keyword evidence="4" id="KW-0547">Nucleotide-binding</keyword>
<dbReference type="PROSITE" id="PS50929">
    <property type="entry name" value="ABC_TM1F"/>
    <property type="match status" value="1"/>
</dbReference>
<evidence type="ECO:0000256" key="8">
    <source>
        <dbReference type="SAM" id="Phobius"/>
    </source>
</evidence>
<evidence type="ECO:0000256" key="4">
    <source>
        <dbReference type="ARBA" id="ARBA00022741"/>
    </source>
</evidence>
<evidence type="ECO:0000256" key="5">
    <source>
        <dbReference type="ARBA" id="ARBA00022840"/>
    </source>
</evidence>
<dbReference type="SUPFAM" id="SSF90123">
    <property type="entry name" value="ABC transporter transmembrane region"/>
    <property type="match status" value="1"/>
</dbReference>
<evidence type="ECO:0000256" key="7">
    <source>
        <dbReference type="ARBA" id="ARBA00023136"/>
    </source>
</evidence>
<proteinExistence type="predicted"/>
<protein>
    <submittedName>
        <fullName evidence="11">Thiol reductant ABC exporter subunit CydC</fullName>
    </submittedName>
</protein>
<keyword evidence="6 8" id="KW-1133">Transmembrane helix</keyword>
<dbReference type="SMART" id="SM00382">
    <property type="entry name" value="AAA"/>
    <property type="match status" value="1"/>
</dbReference>
<dbReference type="GO" id="GO:0005524">
    <property type="term" value="F:ATP binding"/>
    <property type="evidence" value="ECO:0007669"/>
    <property type="project" value="UniProtKB-KW"/>
</dbReference>
<dbReference type="GO" id="GO:0034040">
    <property type="term" value="F:ATPase-coupled lipid transmembrane transporter activity"/>
    <property type="evidence" value="ECO:0007669"/>
    <property type="project" value="TreeGrafter"/>
</dbReference>
<dbReference type="GO" id="GO:0140359">
    <property type="term" value="F:ABC-type transporter activity"/>
    <property type="evidence" value="ECO:0007669"/>
    <property type="project" value="InterPro"/>
</dbReference>
<keyword evidence="2" id="KW-1003">Cell membrane</keyword>
<evidence type="ECO:0000313" key="12">
    <source>
        <dbReference type="Proteomes" id="UP000245212"/>
    </source>
</evidence>
<dbReference type="InterPro" id="IPR036640">
    <property type="entry name" value="ABC1_TM_sf"/>
</dbReference>
<gene>
    <name evidence="11" type="primary">cydC</name>
    <name evidence="11" type="ORF">DD235_12565</name>
</gene>
<dbReference type="InterPro" id="IPR027417">
    <property type="entry name" value="P-loop_NTPase"/>
</dbReference>
<organism evidence="11 12">
    <name type="scientific">Corticimicrobacter populi</name>
    <dbReference type="NCBI Taxonomy" id="2175229"/>
    <lineage>
        <taxon>Bacteria</taxon>
        <taxon>Pseudomonadati</taxon>
        <taxon>Pseudomonadota</taxon>
        <taxon>Betaproteobacteria</taxon>
        <taxon>Burkholderiales</taxon>
        <taxon>Alcaligenaceae</taxon>
        <taxon>Corticimicrobacter</taxon>
    </lineage>
</organism>
<evidence type="ECO:0000256" key="3">
    <source>
        <dbReference type="ARBA" id="ARBA00022692"/>
    </source>
</evidence>
<feature type="transmembrane region" description="Helical" evidence="8">
    <location>
        <begin position="21"/>
        <end position="42"/>
    </location>
</feature>
<dbReference type="Gene3D" id="1.20.1560.10">
    <property type="entry name" value="ABC transporter type 1, transmembrane domain"/>
    <property type="match status" value="1"/>
</dbReference>
<evidence type="ECO:0000313" key="11">
    <source>
        <dbReference type="EMBL" id="PWF22207.1"/>
    </source>
</evidence>
<dbReference type="AlphaFoldDB" id="A0A2V1JXZ1"/>
<dbReference type="InterPro" id="IPR039421">
    <property type="entry name" value="Type_1_exporter"/>
</dbReference>
<evidence type="ECO:0000259" key="9">
    <source>
        <dbReference type="PROSITE" id="PS50893"/>
    </source>
</evidence>
<keyword evidence="3 8" id="KW-0812">Transmembrane</keyword>
<dbReference type="PANTHER" id="PTHR24221">
    <property type="entry name" value="ATP-BINDING CASSETTE SUB-FAMILY B"/>
    <property type="match status" value="1"/>
</dbReference>
<dbReference type="GO" id="GO:0016887">
    <property type="term" value="F:ATP hydrolysis activity"/>
    <property type="evidence" value="ECO:0007669"/>
    <property type="project" value="InterPro"/>
</dbReference>
<dbReference type="GO" id="GO:0045454">
    <property type="term" value="P:cell redox homeostasis"/>
    <property type="evidence" value="ECO:0007669"/>
    <property type="project" value="InterPro"/>
</dbReference>
<keyword evidence="5" id="KW-0067">ATP-binding</keyword>
<keyword evidence="12" id="KW-1185">Reference proteome</keyword>
<dbReference type="NCBIfam" id="TIGR02868">
    <property type="entry name" value="CydC"/>
    <property type="match status" value="1"/>
</dbReference>
<dbReference type="Pfam" id="PF00005">
    <property type="entry name" value="ABC_tran"/>
    <property type="match status" value="1"/>
</dbReference>
<dbReference type="GO" id="GO:0034775">
    <property type="term" value="P:glutathione transmembrane transport"/>
    <property type="evidence" value="ECO:0007669"/>
    <property type="project" value="InterPro"/>
</dbReference>
<dbReference type="InterPro" id="IPR011527">
    <property type="entry name" value="ABC1_TM_dom"/>
</dbReference>
<evidence type="ECO:0000256" key="6">
    <source>
        <dbReference type="ARBA" id="ARBA00022989"/>
    </source>
</evidence>
<dbReference type="InterPro" id="IPR003593">
    <property type="entry name" value="AAA+_ATPase"/>
</dbReference>
<keyword evidence="7 8" id="KW-0472">Membrane</keyword>
<dbReference type="Proteomes" id="UP000245212">
    <property type="component" value="Unassembled WGS sequence"/>
</dbReference>
<feature type="domain" description="ABC transmembrane type-1" evidence="10">
    <location>
        <begin position="24"/>
        <end position="319"/>
    </location>
</feature>
<comment type="caution">
    <text evidence="11">The sequence shown here is derived from an EMBL/GenBank/DDBJ whole genome shotgun (WGS) entry which is preliminary data.</text>
</comment>
<comment type="subcellular location">
    <subcellularLocation>
        <location evidence="1">Cell membrane</location>
        <topology evidence="1">Multi-pass membrane protein</topology>
    </subcellularLocation>
</comment>
<dbReference type="PROSITE" id="PS50893">
    <property type="entry name" value="ABC_TRANSPORTER_2"/>
    <property type="match status" value="1"/>
</dbReference>
<dbReference type="PANTHER" id="PTHR24221:SF654">
    <property type="entry name" value="ATP-BINDING CASSETTE SUB-FAMILY B MEMBER 6"/>
    <property type="match status" value="1"/>
</dbReference>
<dbReference type="PROSITE" id="PS00211">
    <property type="entry name" value="ABC_TRANSPORTER_1"/>
    <property type="match status" value="1"/>
</dbReference>
<accession>A0A2V1JXZ1</accession>
<dbReference type="Gene3D" id="3.40.50.300">
    <property type="entry name" value="P-loop containing nucleotide triphosphate hydrolases"/>
    <property type="match status" value="1"/>
</dbReference>
<evidence type="ECO:0000256" key="2">
    <source>
        <dbReference type="ARBA" id="ARBA00022475"/>
    </source>
</evidence>
<feature type="transmembrane region" description="Helical" evidence="8">
    <location>
        <begin position="173"/>
        <end position="193"/>
    </location>
</feature>
<evidence type="ECO:0000259" key="10">
    <source>
        <dbReference type="PROSITE" id="PS50929"/>
    </source>
</evidence>
<feature type="transmembrane region" description="Helical" evidence="8">
    <location>
        <begin position="145"/>
        <end position="167"/>
    </location>
</feature>
<feature type="transmembrane region" description="Helical" evidence="8">
    <location>
        <begin position="48"/>
        <end position="69"/>
    </location>
</feature>
<dbReference type="InterPro" id="IPR003439">
    <property type="entry name" value="ABC_transporter-like_ATP-bd"/>
</dbReference>
<reference evidence="12" key="1">
    <citation type="submission" date="2018-05" db="EMBL/GenBank/DDBJ databases">
        <authorList>
            <person name="Li Y."/>
        </authorList>
    </citation>
    <scope>NUCLEOTIDE SEQUENCE [LARGE SCALE GENOMIC DNA]</scope>
    <source>
        <strain evidence="12">3d-2-2</strain>
    </source>
</reference>
<sequence length="563" mass="60819">MRQRSDAAVLLPYIRRMSGRMFWLLGSLILMLATLAGSMGLLSLSGGFLTATAIAGLSPVTAMAFNFFLPGSGVRFFAILRTASRWGERVVTHEATFRLIAGLRLWLYRRISPLAPSQLGRWHGGELLNRLIRDVDALDNLYPRLLLPMVAAGFMLGLAGLLATFMLPALAPIAWLPFILAMLVIPLTGWLLGRYIAPARLTRHAALRRSLLDCSDGLDDLILHTVAWQRQLDRTLAASQAWLALQMQFALRGAWLQAGTQMAVGLSAWAAFGLGAALLADDTGAGQIDGPWLAAIILLCLGSMEALQQLPTAWLELPGTAAAARRLDELACTTPRPAFPEQGAKPDGYDLQVRAVTFKWPNGPAVLDGLSLDIPYGMHLALLGPSGCGKSTLSQLLARLEDPDSGDILLGRIPLQAFDESTLRHLIACAPQDAWAQTATLADNLRLAAPDASDADLHAVLTLVGLDETVRTWQDGLETWVAEGGASLSGGQRKRLAMARTLLRNAPITILDEPTEGLDTPAAQALTTRISQHLRGRTLIWITHRTIGLDAFDRTLTMTPVQG</sequence>
<dbReference type="InterPro" id="IPR017871">
    <property type="entry name" value="ABC_transporter-like_CS"/>
</dbReference>
<dbReference type="SUPFAM" id="SSF52540">
    <property type="entry name" value="P-loop containing nucleoside triphosphate hydrolases"/>
    <property type="match status" value="1"/>
</dbReference>
<dbReference type="GO" id="GO:0005886">
    <property type="term" value="C:plasma membrane"/>
    <property type="evidence" value="ECO:0007669"/>
    <property type="project" value="UniProtKB-SubCell"/>
</dbReference>
<dbReference type="InterPro" id="IPR014223">
    <property type="entry name" value="ABC_CydC/D"/>
</dbReference>
<dbReference type="RefSeq" id="WP_109062445.1">
    <property type="nucleotide sequence ID" value="NZ_QETA01000005.1"/>
</dbReference>
<dbReference type="EMBL" id="QETA01000005">
    <property type="protein sequence ID" value="PWF22207.1"/>
    <property type="molecule type" value="Genomic_DNA"/>
</dbReference>
<feature type="domain" description="ABC transporter" evidence="9">
    <location>
        <begin position="351"/>
        <end position="563"/>
    </location>
</feature>
<name>A0A2V1JXZ1_9BURK</name>